<evidence type="ECO:0000256" key="1">
    <source>
        <dbReference type="ARBA" id="ARBA00023125"/>
    </source>
</evidence>
<name>A0ABV6NZY8_9ACTN</name>
<evidence type="ECO:0000256" key="2">
    <source>
        <dbReference type="PROSITE-ProRule" id="PRU01091"/>
    </source>
</evidence>
<comment type="caution">
    <text evidence="5">The sequence shown here is derived from an EMBL/GenBank/DDBJ whole genome shotgun (WGS) entry which is preliminary data.</text>
</comment>
<accession>A0ABV6NZY8</accession>
<protein>
    <submittedName>
        <fullName evidence="5">Winged helix-turn-helix domain-containing protein</fullName>
    </submittedName>
</protein>
<dbReference type="InterPro" id="IPR001867">
    <property type="entry name" value="OmpR/PhoB-type_DNA-bd"/>
</dbReference>
<dbReference type="EMBL" id="JBHLUE010000016">
    <property type="protein sequence ID" value="MFC0566338.1"/>
    <property type="molecule type" value="Genomic_DNA"/>
</dbReference>
<dbReference type="Gene3D" id="1.10.10.10">
    <property type="entry name" value="Winged helix-like DNA-binding domain superfamily/Winged helix DNA-binding domain"/>
    <property type="match status" value="1"/>
</dbReference>
<keyword evidence="1 2" id="KW-0238">DNA-binding</keyword>
<dbReference type="PROSITE" id="PS51755">
    <property type="entry name" value="OMPR_PHOB"/>
    <property type="match status" value="1"/>
</dbReference>
<evidence type="ECO:0000313" key="5">
    <source>
        <dbReference type="EMBL" id="MFC0566338.1"/>
    </source>
</evidence>
<dbReference type="SMART" id="SM00862">
    <property type="entry name" value="Trans_reg_C"/>
    <property type="match status" value="1"/>
</dbReference>
<feature type="region of interest" description="Disordered" evidence="3">
    <location>
        <begin position="89"/>
        <end position="186"/>
    </location>
</feature>
<evidence type="ECO:0000259" key="4">
    <source>
        <dbReference type="PROSITE" id="PS51755"/>
    </source>
</evidence>
<dbReference type="Pfam" id="PF00486">
    <property type="entry name" value="Trans_reg_C"/>
    <property type="match status" value="1"/>
</dbReference>
<proteinExistence type="predicted"/>
<keyword evidence="6" id="KW-1185">Reference proteome</keyword>
<dbReference type="InterPro" id="IPR036388">
    <property type="entry name" value="WH-like_DNA-bd_sf"/>
</dbReference>
<gene>
    <name evidence="5" type="ORF">ACFFHU_19625</name>
</gene>
<feature type="domain" description="OmpR/PhoB-type" evidence="4">
    <location>
        <begin position="190"/>
        <end position="289"/>
    </location>
</feature>
<reference evidence="5 6" key="1">
    <citation type="submission" date="2024-09" db="EMBL/GenBank/DDBJ databases">
        <authorList>
            <person name="Sun Q."/>
            <person name="Mori K."/>
        </authorList>
    </citation>
    <scope>NUCLEOTIDE SEQUENCE [LARGE SCALE GENOMIC DNA]</scope>
    <source>
        <strain evidence="5 6">TBRC 2205</strain>
    </source>
</reference>
<dbReference type="Proteomes" id="UP001589894">
    <property type="component" value="Unassembled WGS sequence"/>
</dbReference>
<feature type="DNA-binding region" description="OmpR/PhoB-type" evidence="2">
    <location>
        <begin position="190"/>
        <end position="289"/>
    </location>
</feature>
<sequence length="307" mass="31564">MPPTRSPLPLLSQLTGWRLTWLTCFDPASLLRMAALTEPSVVVVDLDLVGGDAGLAELTDELRDACGCPILLVDGLGGVAEARPGGSLVHNGRSAAGPGTDTRSPAGAAVATGLPGEPDGDPGSAHGSGMGADLATGSGPRSGSGMGADLATGSGPRSGSGMGADPAAGPGPGAGSNPEADLPDGLAGGQSELRWLSLRLDRRNRSAYLQGRLLPLSDLQFRLLWTLCHAGGEVVQFADLSRAVYGDQGSADRGRLQAHVRRIRLLVEFDPLRPTLLLTVWGRGFRMAAQEPAGSEWATPTRAEEIL</sequence>
<organism evidence="5 6">
    <name type="scientific">Plantactinospora siamensis</name>
    <dbReference type="NCBI Taxonomy" id="555372"/>
    <lineage>
        <taxon>Bacteria</taxon>
        <taxon>Bacillati</taxon>
        <taxon>Actinomycetota</taxon>
        <taxon>Actinomycetes</taxon>
        <taxon>Micromonosporales</taxon>
        <taxon>Micromonosporaceae</taxon>
        <taxon>Plantactinospora</taxon>
    </lineage>
</organism>
<dbReference type="CDD" id="cd00383">
    <property type="entry name" value="trans_reg_C"/>
    <property type="match status" value="1"/>
</dbReference>
<dbReference type="SUPFAM" id="SSF46894">
    <property type="entry name" value="C-terminal effector domain of the bipartite response regulators"/>
    <property type="match status" value="1"/>
</dbReference>
<evidence type="ECO:0000256" key="3">
    <source>
        <dbReference type="SAM" id="MobiDB-lite"/>
    </source>
</evidence>
<evidence type="ECO:0000313" key="6">
    <source>
        <dbReference type="Proteomes" id="UP001589894"/>
    </source>
</evidence>
<dbReference type="InterPro" id="IPR016032">
    <property type="entry name" value="Sig_transdc_resp-reg_C-effctor"/>
</dbReference>